<dbReference type="InParanoid" id="A0A316YK70"/>
<feature type="compositionally biased region" description="Low complexity" evidence="4">
    <location>
        <begin position="143"/>
        <end position="152"/>
    </location>
</feature>
<feature type="region of interest" description="Disordered" evidence="4">
    <location>
        <begin position="1"/>
        <end position="44"/>
    </location>
</feature>
<evidence type="ECO:0000313" key="7">
    <source>
        <dbReference type="Proteomes" id="UP000245768"/>
    </source>
</evidence>
<dbReference type="InterPro" id="IPR036864">
    <property type="entry name" value="Zn2-C6_fun-type_DNA-bd_sf"/>
</dbReference>
<protein>
    <recommendedName>
        <fullName evidence="5">Zn(2)-C6 fungal-type domain-containing protein</fullName>
    </recommendedName>
</protein>
<dbReference type="GO" id="GO:0000981">
    <property type="term" value="F:DNA-binding transcription factor activity, RNA polymerase II-specific"/>
    <property type="evidence" value="ECO:0007669"/>
    <property type="project" value="InterPro"/>
</dbReference>
<evidence type="ECO:0000256" key="2">
    <source>
        <dbReference type="ARBA" id="ARBA00022723"/>
    </source>
</evidence>
<comment type="subcellular location">
    <subcellularLocation>
        <location evidence="1">Nucleus</location>
    </subcellularLocation>
</comment>
<dbReference type="GO" id="GO:0006351">
    <property type="term" value="P:DNA-templated transcription"/>
    <property type="evidence" value="ECO:0007669"/>
    <property type="project" value="InterPro"/>
</dbReference>
<feature type="region of interest" description="Disordered" evidence="4">
    <location>
        <begin position="726"/>
        <end position="764"/>
    </location>
</feature>
<evidence type="ECO:0000259" key="5">
    <source>
        <dbReference type="PROSITE" id="PS50048"/>
    </source>
</evidence>
<feature type="compositionally biased region" description="Polar residues" evidence="4">
    <location>
        <begin position="1"/>
        <end position="16"/>
    </location>
</feature>
<dbReference type="SMART" id="SM00066">
    <property type="entry name" value="GAL4"/>
    <property type="match status" value="1"/>
</dbReference>
<dbReference type="OrthoDB" id="39175at2759"/>
<feature type="region of interest" description="Disordered" evidence="4">
    <location>
        <begin position="918"/>
        <end position="1040"/>
    </location>
</feature>
<keyword evidence="2" id="KW-0479">Metal-binding</keyword>
<dbReference type="STRING" id="215250.A0A316YK70"/>
<feature type="compositionally biased region" description="Low complexity" evidence="4">
    <location>
        <begin position="973"/>
        <end position="989"/>
    </location>
</feature>
<evidence type="ECO:0000256" key="3">
    <source>
        <dbReference type="ARBA" id="ARBA00023242"/>
    </source>
</evidence>
<gene>
    <name evidence="6" type="ORF">FA10DRAFT_301247</name>
</gene>
<dbReference type="PROSITE" id="PS00463">
    <property type="entry name" value="ZN2_CY6_FUNGAL_1"/>
    <property type="match status" value="1"/>
</dbReference>
<feature type="compositionally biased region" description="Low complexity" evidence="4">
    <location>
        <begin position="1012"/>
        <end position="1029"/>
    </location>
</feature>
<dbReference type="SUPFAM" id="SSF57701">
    <property type="entry name" value="Zn2/Cys6 DNA-binding domain"/>
    <property type="match status" value="1"/>
</dbReference>
<dbReference type="GO" id="GO:0003677">
    <property type="term" value="F:DNA binding"/>
    <property type="evidence" value="ECO:0007669"/>
    <property type="project" value="InterPro"/>
</dbReference>
<evidence type="ECO:0000256" key="1">
    <source>
        <dbReference type="ARBA" id="ARBA00004123"/>
    </source>
</evidence>
<feature type="compositionally biased region" description="Low complexity" evidence="4">
    <location>
        <begin position="802"/>
        <end position="836"/>
    </location>
</feature>
<feature type="region of interest" description="Disordered" evidence="4">
    <location>
        <begin position="128"/>
        <end position="172"/>
    </location>
</feature>
<keyword evidence="3" id="KW-0539">Nucleus</keyword>
<dbReference type="AlphaFoldDB" id="A0A316YK70"/>
<dbReference type="PANTHER" id="PTHR31001">
    <property type="entry name" value="UNCHARACTERIZED TRANSCRIPTIONAL REGULATORY PROTEIN"/>
    <property type="match status" value="1"/>
</dbReference>
<dbReference type="InterPro" id="IPR007219">
    <property type="entry name" value="XnlR_reg_dom"/>
</dbReference>
<dbReference type="GO" id="GO:0005634">
    <property type="term" value="C:nucleus"/>
    <property type="evidence" value="ECO:0007669"/>
    <property type="project" value="UniProtKB-SubCell"/>
</dbReference>
<dbReference type="RefSeq" id="XP_025377148.1">
    <property type="nucleotide sequence ID" value="XM_025524956.1"/>
</dbReference>
<dbReference type="InterPro" id="IPR001138">
    <property type="entry name" value="Zn2Cys6_DnaBD"/>
</dbReference>
<dbReference type="GO" id="GO:0008270">
    <property type="term" value="F:zinc ion binding"/>
    <property type="evidence" value="ECO:0007669"/>
    <property type="project" value="InterPro"/>
</dbReference>
<name>A0A316YK70_9BASI</name>
<sequence length="1040" mass="114775">MSQQQEHGPTPSSSSQAMAPETVAAAAAAERGSESAALPDAKLTPSCSRCRTKKLRCHYDEGVASCTNCIGKGLEDECHRDVRVPRGRKRSRREDGISSGPGPLNAEDPAADRLGEIARLKRRLAELEGVPPPAHPAYAQRTSSSSSSSSSSAPSRRMKSAPRGPAPIPSRSDTEDAALMLESLAFTHHHRVSARFASSTTNAEDGGRRRLTMADDQAGSQWASSSSLSESLGLVRSAKQDIYASDGVIVEELITTFLRRVTHNVGHVIYGPGIKRASQAFLSMSEEEIIVSDLFVDPCTLACLLLVLCLGFEFHSSTMIANAPPSPGWRAVEHLRKQGIDPSTRWYDLAKKCLKVEASFELTSVAALQATCLLLFRGKETVARNRMLLNVAVSSAQDFGLHRLGEARRKSDMDVNDFIRLETGVRIWTYLCIYDWSSAGTHGLTYMIQPSQTTTRMPLNINDDGLEKADGREEPLERWTEGAYVIAQYQLAECVRDSVDVRNEQAVQVSRSEQEDQIVDDEKHEDRTRKFAVVGSLASLSEENRNKVQARIMAFVEELPRFFHIDSDVAHPPVVPVQRWLLHQQIFDVLMKLNRGRLATEEGREKCLMLAHHVLDQQVEIRSVCPIVDHFAVHSSHTYSACIIVLLDLIARPSQGDLETRRWSRERVVRAIKGLRNSGWISTGVRVLEVLMAHEEEQFSLSTTGQVVQGRRPILSDVARKLVREIGGASQPRTRQHPSTDWPAAQQPSGPVSIARESSGEVKRRQYDTTMLPVLGAFPPARLSSPSLWPQEAIADNHTPVTASRRTSQIASSSRSSSTPRTTSSSSMTSPTGSITLKGGHDHAHVAVTQPTSLATIPSQEPLAGSVGLDFGMVLDWAVSLGFANSQPEDGKMNGDVAAKIQKQHLPQHVVGVDHVQSTAVQQQQRAKVLQPRSPVSQHAHAYAMQPPLGPPNHYLPHGHFAHHQSSQHEGHQQQLYPPHQPQYQQQLPTSFGSPSSGQDRHFIPPQHHLHPQQQQPPFQPQFLSPDQQYKPQPVYRSWT</sequence>
<keyword evidence="7" id="KW-1185">Reference proteome</keyword>
<feature type="domain" description="Zn(2)-C6 fungal-type" evidence="5">
    <location>
        <begin position="46"/>
        <end position="78"/>
    </location>
</feature>
<dbReference type="Proteomes" id="UP000245768">
    <property type="component" value="Unassembled WGS sequence"/>
</dbReference>
<dbReference type="SMART" id="SM00906">
    <property type="entry name" value="Fungal_trans"/>
    <property type="match status" value="1"/>
</dbReference>
<dbReference type="Gene3D" id="4.10.240.10">
    <property type="entry name" value="Zn(2)-C6 fungal-type DNA-binding domain"/>
    <property type="match status" value="1"/>
</dbReference>
<evidence type="ECO:0000313" key="6">
    <source>
        <dbReference type="EMBL" id="PWN89950.1"/>
    </source>
</evidence>
<dbReference type="GeneID" id="37046872"/>
<evidence type="ECO:0000256" key="4">
    <source>
        <dbReference type="SAM" id="MobiDB-lite"/>
    </source>
</evidence>
<dbReference type="PROSITE" id="PS50048">
    <property type="entry name" value="ZN2_CY6_FUNGAL_2"/>
    <property type="match status" value="1"/>
</dbReference>
<dbReference type="PANTHER" id="PTHR31001:SF89">
    <property type="entry name" value="ZN(2)-C6 FUNGAL-TYPE DOMAIN-CONTAINING PROTEIN"/>
    <property type="match status" value="1"/>
</dbReference>
<dbReference type="CDD" id="cd00067">
    <property type="entry name" value="GAL4"/>
    <property type="match status" value="1"/>
</dbReference>
<dbReference type="CDD" id="cd12148">
    <property type="entry name" value="fungal_TF_MHR"/>
    <property type="match status" value="1"/>
</dbReference>
<accession>A0A316YK70</accession>
<dbReference type="EMBL" id="KZ819636">
    <property type="protein sequence ID" value="PWN89950.1"/>
    <property type="molecule type" value="Genomic_DNA"/>
</dbReference>
<organism evidence="6 7">
    <name type="scientific">Acaromyces ingoldii</name>
    <dbReference type="NCBI Taxonomy" id="215250"/>
    <lineage>
        <taxon>Eukaryota</taxon>
        <taxon>Fungi</taxon>
        <taxon>Dikarya</taxon>
        <taxon>Basidiomycota</taxon>
        <taxon>Ustilaginomycotina</taxon>
        <taxon>Exobasidiomycetes</taxon>
        <taxon>Exobasidiales</taxon>
        <taxon>Cryptobasidiaceae</taxon>
        <taxon>Acaromyces</taxon>
    </lineage>
</organism>
<feature type="region of interest" description="Disordered" evidence="4">
    <location>
        <begin position="77"/>
        <end position="110"/>
    </location>
</feature>
<proteinExistence type="predicted"/>
<dbReference type="InterPro" id="IPR050613">
    <property type="entry name" value="Sec_Metabolite_Reg"/>
</dbReference>
<feature type="compositionally biased region" description="Low complexity" evidence="4">
    <location>
        <begin position="17"/>
        <end position="37"/>
    </location>
</feature>
<feature type="region of interest" description="Disordered" evidence="4">
    <location>
        <begin position="797"/>
        <end position="839"/>
    </location>
</feature>
<reference evidence="6 7" key="1">
    <citation type="journal article" date="2018" name="Mol. Biol. Evol.">
        <title>Broad Genomic Sampling Reveals a Smut Pathogenic Ancestry of the Fungal Clade Ustilaginomycotina.</title>
        <authorList>
            <person name="Kijpornyongpan T."/>
            <person name="Mondo S.J."/>
            <person name="Barry K."/>
            <person name="Sandor L."/>
            <person name="Lee J."/>
            <person name="Lipzen A."/>
            <person name="Pangilinan J."/>
            <person name="LaButti K."/>
            <person name="Hainaut M."/>
            <person name="Henrissat B."/>
            <person name="Grigoriev I.V."/>
            <person name="Spatafora J.W."/>
            <person name="Aime M.C."/>
        </authorList>
    </citation>
    <scope>NUCLEOTIDE SEQUENCE [LARGE SCALE GENOMIC DNA]</scope>
    <source>
        <strain evidence="6 7">MCA 4198</strain>
    </source>
</reference>